<name>A0A1C3JQR3_9GAMM</name>
<feature type="coiled-coil region" evidence="1">
    <location>
        <begin position="180"/>
        <end position="207"/>
    </location>
</feature>
<dbReference type="RefSeq" id="WP_067034675.1">
    <property type="nucleotide sequence ID" value="NZ_CP187511.1"/>
</dbReference>
<keyword evidence="1" id="KW-0175">Coiled coil</keyword>
<dbReference type="AlphaFoldDB" id="A0A1C3JQR3"/>
<gene>
    <name evidence="3" type="ORF">MGA5115_01658</name>
    <name evidence="4" type="ORF">MGA5116_00312</name>
</gene>
<dbReference type="EMBL" id="FLRA01000011">
    <property type="protein sequence ID" value="SBT17544.1"/>
    <property type="molecule type" value="Genomic_DNA"/>
</dbReference>
<keyword evidence="2" id="KW-0472">Membrane</keyword>
<reference evidence="3 6" key="2">
    <citation type="submission" date="2016-06" db="EMBL/GenBank/DDBJ databases">
        <authorList>
            <person name="Kjaerup R.B."/>
            <person name="Dalgaard T.S."/>
            <person name="Juul-Madsen H.R."/>
        </authorList>
    </citation>
    <scope>NUCLEOTIDE SEQUENCE [LARGE SCALE GENOMIC DNA]</scope>
    <source>
        <strain evidence="3 6">CECT 5115</strain>
    </source>
</reference>
<reference evidence="4 5" key="1">
    <citation type="submission" date="2016-06" db="EMBL/GenBank/DDBJ databases">
        <authorList>
            <person name="Rodrigo-Torres L."/>
            <person name="Arahal D.R."/>
        </authorList>
    </citation>
    <scope>NUCLEOTIDE SEQUENCE [LARGE SCALE GENOMIC DNA]</scope>
    <source>
        <strain evidence="4 5">CECT 5116</strain>
    </source>
</reference>
<dbReference type="EMBL" id="FLRB01000002">
    <property type="protein sequence ID" value="SBT19736.1"/>
    <property type="molecule type" value="Genomic_DNA"/>
</dbReference>
<evidence type="ECO:0000313" key="5">
    <source>
        <dbReference type="Proteomes" id="UP000092840"/>
    </source>
</evidence>
<proteinExistence type="predicted"/>
<keyword evidence="2" id="KW-1133">Transmembrane helix</keyword>
<evidence type="ECO:0000256" key="2">
    <source>
        <dbReference type="SAM" id="Phobius"/>
    </source>
</evidence>
<dbReference type="Proteomes" id="UP000092871">
    <property type="component" value="Unassembled WGS sequence"/>
</dbReference>
<protein>
    <submittedName>
        <fullName evidence="3">Uncharacterized protein</fullName>
    </submittedName>
</protein>
<evidence type="ECO:0000313" key="3">
    <source>
        <dbReference type="EMBL" id="SBT17544.1"/>
    </source>
</evidence>
<dbReference type="OrthoDB" id="6101862at2"/>
<sequence length="232" mass="26108">MSGSFIVTIIIIVTVVLLLAILIISLLRLYKERQEKQQRELEQLSKRSYRVADLLNVLPDRYLPLTTKVVLLEYLISSIHLLGRHKLVVDLESALPGYLQLLEELKLGQQASINDKVQTHVQLSHVQQGLQSVPLLLRGLVNSDLVDKATAKDQVAQIRFSYCLAHHDLLVKEAQASLELDKKASALEKLRLALAEMEKVATFEQADPVLKKLQNTIQRIETELFGNNSTAS</sequence>
<evidence type="ECO:0000313" key="6">
    <source>
        <dbReference type="Proteomes" id="UP000092871"/>
    </source>
</evidence>
<evidence type="ECO:0000313" key="4">
    <source>
        <dbReference type="EMBL" id="SBT19736.1"/>
    </source>
</evidence>
<keyword evidence="2" id="KW-0812">Transmembrane</keyword>
<accession>A0A1C3JQR3</accession>
<feature type="transmembrane region" description="Helical" evidence="2">
    <location>
        <begin position="6"/>
        <end position="30"/>
    </location>
</feature>
<keyword evidence="5" id="KW-1185">Reference proteome</keyword>
<dbReference type="Proteomes" id="UP000092840">
    <property type="component" value="Unassembled WGS sequence"/>
</dbReference>
<organism evidence="3 6">
    <name type="scientific">Marinomonas gallaica</name>
    <dbReference type="NCBI Taxonomy" id="1806667"/>
    <lineage>
        <taxon>Bacteria</taxon>
        <taxon>Pseudomonadati</taxon>
        <taxon>Pseudomonadota</taxon>
        <taxon>Gammaproteobacteria</taxon>
        <taxon>Oceanospirillales</taxon>
        <taxon>Oceanospirillaceae</taxon>
        <taxon>Marinomonas</taxon>
    </lineage>
</organism>
<evidence type="ECO:0000256" key="1">
    <source>
        <dbReference type="SAM" id="Coils"/>
    </source>
</evidence>